<evidence type="ECO:0000256" key="3">
    <source>
        <dbReference type="ARBA" id="ARBA00022475"/>
    </source>
</evidence>
<evidence type="ECO:0000256" key="2">
    <source>
        <dbReference type="ARBA" id="ARBA00022448"/>
    </source>
</evidence>
<evidence type="ECO:0000256" key="5">
    <source>
        <dbReference type="ARBA" id="ARBA00022989"/>
    </source>
</evidence>
<dbReference type="PROSITE" id="PS50928">
    <property type="entry name" value="ABC_TM1"/>
    <property type="match status" value="1"/>
</dbReference>
<comment type="subcellular location">
    <subcellularLocation>
        <location evidence="1 7">Cell membrane</location>
        <topology evidence="1 7">Multi-pass membrane protein</topology>
    </subcellularLocation>
</comment>
<comment type="similarity">
    <text evidence="7">Belongs to the binding-protein-dependent transport system permease family.</text>
</comment>
<name>A0A496PM55_9MICC</name>
<dbReference type="RefSeq" id="WP_121483878.1">
    <property type="nucleotide sequence ID" value="NZ_QQXL01000001.1"/>
</dbReference>
<keyword evidence="2 7" id="KW-0813">Transport</keyword>
<keyword evidence="5 7" id="KW-1133">Transmembrane helix</keyword>
<evidence type="ECO:0000256" key="7">
    <source>
        <dbReference type="RuleBase" id="RU363032"/>
    </source>
</evidence>
<dbReference type="AlphaFoldDB" id="A0A496PM55"/>
<feature type="transmembrane region" description="Helical" evidence="7">
    <location>
        <begin position="207"/>
        <end position="227"/>
    </location>
</feature>
<reference evidence="9 10" key="1">
    <citation type="submission" date="2018-07" db="EMBL/GenBank/DDBJ databases">
        <title>Arthrobacter sp. nov., isolated from raw cow's milk with high bacterial count.</title>
        <authorList>
            <person name="Hahne J."/>
            <person name="Isele D."/>
            <person name="Lipski A."/>
        </authorList>
    </citation>
    <scope>NUCLEOTIDE SEQUENCE [LARGE SCALE GENOMIC DNA]</scope>
    <source>
        <strain evidence="9 10">JZ R-183</strain>
    </source>
</reference>
<evidence type="ECO:0000313" key="10">
    <source>
        <dbReference type="Proteomes" id="UP000273119"/>
    </source>
</evidence>
<feature type="domain" description="ABC transmembrane type-1" evidence="8">
    <location>
        <begin position="29"/>
        <end position="224"/>
    </location>
</feature>
<proteinExistence type="inferred from homology"/>
<keyword evidence="3" id="KW-1003">Cell membrane</keyword>
<dbReference type="EMBL" id="QQXL01000001">
    <property type="protein sequence ID" value="RKW71615.1"/>
    <property type="molecule type" value="Genomic_DNA"/>
</dbReference>
<comment type="caution">
    <text evidence="9">The sequence shown here is derived from an EMBL/GenBank/DDBJ whole genome shotgun (WGS) entry which is preliminary data.</text>
</comment>
<dbReference type="Proteomes" id="UP000273119">
    <property type="component" value="Unassembled WGS sequence"/>
</dbReference>
<feature type="transmembrane region" description="Helical" evidence="7">
    <location>
        <begin position="36"/>
        <end position="57"/>
    </location>
</feature>
<dbReference type="CDD" id="cd06261">
    <property type="entry name" value="TM_PBP2"/>
    <property type="match status" value="1"/>
</dbReference>
<evidence type="ECO:0000256" key="1">
    <source>
        <dbReference type="ARBA" id="ARBA00004651"/>
    </source>
</evidence>
<evidence type="ECO:0000313" key="9">
    <source>
        <dbReference type="EMBL" id="RKW71615.1"/>
    </source>
</evidence>
<keyword evidence="6 7" id="KW-0472">Membrane</keyword>
<dbReference type="GO" id="GO:0048473">
    <property type="term" value="P:D-methionine transmembrane transport"/>
    <property type="evidence" value="ECO:0007669"/>
    <property type="project" value="TreeGrafter"/>
</dbReference>
<keyword evidence="4 7" id="KW-0812">Transmembrane</keyword>
<feature type="transmembrane region" description="Helical" evidence="7">
    <location>
        <begin position="110"/>
        <end position="128"/>
    </location>
</feature>
<accession>A0A496PM55</accession>
<dbReference type="InterPro" id="IPR051322">
    <property type="entry name" value="AA_ABC_Transporter_Permease"/>
</dbReference>
<dbReference type="InterPro" id="IPR000515">
    <property type="entry name" value="MetI-like"/>
</dbReference>
<feature type="transmembrane region" description="Helical" evidence="7">
    <location>
        <begin position="165"/>
        <end position="187"/>
    </location>
</feature>
<evidence type="ECO:0000256" key="4">
    <source>
        <dbReference type="ARBA" id="ARBA00022692"/>
    </source>
</evidence>
<keyword evidence="10" id="KW-1185">Reference proteome</keyword>
<dbReference type="SUPFAM" id="SSF161098">
    <property type="entry name" value="MetI-like"/>
    <property type="match status" value="1"/>
</dbReference>
<evidence type="ECO:0000256" key="6">
    <source>
        <dbReference type="ARBA" id="ARBA00023136"/>
    </source>
</evidence>
<dbReference type="PANTHER" id="PTHR30450:SF1">
    <property type="entry name" value="D-METHIONINE TRANSPORT SYSTEM PERMEASE PROTEIN METI-RELATED"/>
    <property type="match status" value="1"/>
</dbReference>
<evidence type="ECO:0000259" key="8">
    <source>
        <dbReference type="PROSITE" id="PS50928"/>
    </source>
</evidence>
<dbReference type="Pfam" id="PF00528">
    <property type="entry name" value="BPD_transp_1"/>
    <property type="match status" value="1"/>
</dbReference>
<dbReference type="PANTHER" id="PTHR30450">
    <property type="entry name" value="ABC TRANSPORTER PERMEASE"/>
    <property type="match status" value="1"/>
</dbReference>
<gene>
    <name evidence="9" type="ORF">DWQ67_01870</name>
</gene>
<dbReference type="GO" id="GO:0005886">
    <property type="term" value="C:plasma membrane"/>
    <property type="evidence" value="ECO:0007669"/>
    <property type="project" value="UniProtKB-SubCell"/>
</dbReference>
<organism evidence="9 10">
    <name type="scientific">Galactobacter caseinivorans</name>
    <dbReference type="NCBI Taxonomy" id="2676123"/>
    <lineage>
        <taxon>Bacteria</taxon>
        <taxon>Bacillati</taxon>
        <taxon>Actinomycetota</taxon>
        <taxon>Actinomycetes</taxon>
        <taxon>Micrococcales</taxon>
        <taxon>Micrococcaceae</taxon>
        <taxon>Galactobacter</taxon>
    </lineage>
</organism>
<dbReference type="InterPro" id="IPR035906">
    <property type="entry name" value="MetI-like_sf"/>
</dbReference>
<sequence length="237" mass="25392">MSQSVILAADDFFAPLKATGIWKVIGDALVETLQMVAISGIATVLIGTVFGVLLWASSRGGILPKWLDVFVKVVLSWVIVNILRSIPYAILMLTLIPFTRILVGTSLGPMAASVSLTIGTVPFFARLVESALREVDRGKLDAASVMGSSRFQLVSKVALPEARPAMVAAITTTVVTLVGYSAMAGLIGGGGLGRLAYNYGYQRFELSIMLVVLVIMVVLVQLIQFLGDRLTRVVDHR</sequence>
<protein>
    <submittedName>
        <fullName evidence="9">ABC transporter permease</fullName>
    </submittedName>
</protein>
<feature type="transmembrane region" description="Helical" evidence="7">
    <location>
        <begin position="69"/>
        <end position="90"/>
    </location>
</feature>
<dbReference type="Gene3D" id="1.10.3720.10">
    <property type="entry name" value="MetI-like"/>
    <property type="match status" value="1"/>
</dbReference>